<comment type="caution">
    <text evidence="1">The sequence shown here is derived from an EMBL/GenBank/DDBJ whole genome shotgun (WGS) entry which is preliminary data.</text>
</comment>
<evidence type="ECO:0000313" key="2">
    <source>
        <dbReference type="Proteomes" id="UP000230051"/>
    </source>
</evidence>
<evidence type="ECO:0000313" key="1">
    <source>
        <dbReference type="EMBL" id="PJC65595.1"/>
    </source>
</evidence>
<proteinExistence type="predicted"/>
<evidence type="ECO:0008006" key="3">
    <source>
        <dbReference type="Google" id="ProtNLM"/>
    </source>
</evidence>
<dbReference type="AlphaFoldDB" id="A0A2M8G1S8"/>
<accession>A0A2M8G1S8</accession>
<reference evidence="2" key="1">
    <citation type="submission" date="2017-09" db="EMBL/GenBank/DDBJ databases">
        <title>Depth-based differentiation of microbial function through sediment-hosted aquifers and enrichment of novel symbionts in the deep terrestrial subsurface.</title>
        <authorList>
            <person name="Probst A.J."/>
            <person name="Ladd B."/>
            <person name="Jarett J.K."/>
            <person name="Geller-Mcgrath D.E."/>
            <person name="Sieber C.M.K."/>
            <person name="Emerson J.B."/>
            <person name="Anantharaman K."/>
            <person name="Thomas B.C."/>
            <person name="Malmstrom R."/>
            <person name="Stieglmeier M."/>
            <person name="Klingl A."/>
            <person name="Woyke T."/>
            <person name="Ryan C.M."/>
            <person name="Banfield J.F."/>
        </authorList>
    </citation>
    <scope>NUCLEOTIDE SEQUENCE [LARGE SCALE GENOMIC DNA]</scope>
</reference>
<sequence>ISKIKPGSGPGPNNPETVINTFTTADAIEMDFYGLKSTTVGEYYYKIVNSTSGEIIRSSKNEEPLSFNGQDRGNGTALDNVAPGQYDLNIYFKDELVYSTQITVTE</sequence>
<name>A0A2M8G1S8_9BACT</name>
<protein>
    <recommendedName>
        <fullName evidence="3">FlgD Ig-like domain-containing protein</fullName>
    </recommendedName>
</protein>
<feature type="non-terminal residue" evidence="1">
    <location>
        <position position="1"/>
    </location>
</feature>
<gene>
    <name evidence="1" type="ORF">CO019_01880</name>
</gene>
<organism evidence="1 2">
    <name type="scientific">Candidatus Berkelbacteria bacterium CG_4_9_14_0_2_um_filter_42_30</name>
    <dbReference type="NCBI Taxonomy" id="1974506"/>
    <lineage>
        <taxon>Bacteria</taxon>
        <taxon>Candidatus Berkelbacteria</taxon>
    </lineage>
</organism>
<dbReference type="Proteomes" id="UP000230051">
    <property type="component" value="Unassembled WGS sequence"/>
</dbReference>
<dbReference type="EMBL" id="PFQW01000045">
    <property type="protein sequence ID" value="PJC65595.1"/>
    <property type="molecule type" value="Genomic_DNA"/>
</dbReference>